<dbReference type="Proteomes" id="UP001222325">
    <property type="component" value="Unassembled WGS sequence"/>
</dbReference>
<proteinExistence type="predicted"/>
<comment type="caution">
    <text evidence="1">The sequence shown here is derived from an EMBL/GenBank/DDBJ whole genome shotgun (WGS) entry which is preliminary data.</text>
</comment>
<keyword evidence="2" id="KW-1185">Reference proteome</keyword>
<evidence type="ECO:0000313" key="2">
    <source>
        <dbReference type="Proteomes" id="UP001222325"/>
    </source>
</evidence>
<name>A0AAD6UD55_9AGAR</name>
<protein>
    <submittedName>
        <fullName evidence="1">Uncharacterized protein</fullName>
    </submittedName>
</protein>
<evidence type="ECO:0000313" key="1">
    <source>
        <dbReference type="EMBL" id="KAJ7099541.1"/>
    </source>
</evidence>
<gene>
    <name evidence="1" type="ORF">B0H15DRAFT_1018767</name>
</gene>
<accession>A0AAD6UD55</accession>
<reference evidence="1" key="1">
    <citation type="submission" date="2023-03" db="EMBL/GenBank/DDBJ databases">
        <title>Massive genome expansion in bonnet fungi (Mycena s.s.) driven by repeated elements and novel gene families across ecological guilds.</title>
        <authorList>
            <consortium name="Lawrence Berkeley National Laboratory"/>
            <person name="Harder C.B."/>
            <person name="Miyauchi S."/>
            <person name="Viragh M."/>
            <person name="Kuo A."/>
            <person name="Thoen E."/>
            <person name="Andreopoulos B."/>
            <person name="Lu D."/>
            <person name="Skrede I."/>
            <person name="Drula E."/>
            <person name="Henrissat B."/>
            <person name="Morin E."/>
            <person name="Kohler A."/>
            <person name="Barry K."/>
            <person name="LaButti K."/>
            <person name="Morin E."/>
            <person name="Salamov A."/>
            <person name="Lipzen A."/>
            <person name="Mereny Z."/>
            <person name="Hegedus B."/>
            <person name="Baldrian P."/>
            <person name="Stursova M."/>
            <person name="Weitz H."/>
            <person name="Taylor A."/>
            <person name="Grigoriev I.V."/>
            <person name="Nagy L.G."/>
            <person name="Martin F."/>
            <person name="Kauserud H."/>
        </authorList>
    </citation>
    <scope>NUCLEOTIDE SEQUENCE</scope>
    <source>
        <strain evidence="1">CBHHK173m</strain>
    </source>
</reference>
<organism evidence="1 2">
    <name type="scientific">Mycena belliarum</name>
    <dbReference type="NCBI Taxonomy" id="1033014"/>
    <lineage>
        <taxon>Eukaryota</taxon>
        <taxon>Fungi</taxon>
        <taxon>Dikarya</taxon>
        <taxon>Basidiomycota</taxon>
        <taxon>Agaricomycotina</taxon>
        <taxon>Agaricomycetes</taxon>
        <taxon>Agaricomycetidae</taxon>
        <taxon>Agaricales</taxon>
        <taxon>Marasmiineae</taxon>
        <taxon>Mycenaceae</taxon>
        <taxon>Mycena</taxon>
    </lineage>
</organism>
<dbReference type="AlphaFoldDB" id="A0AAD6UD55"/>
<sequence length="243" mass="26579">MYPLPPALEDIVTALVGYADISDQQTRLLTLDPEALFLASRDRTNHFHLRPLPRKTTQQLLERLSDLCVSVPASSIKARLRILSAAVACMRIVQQDILGTLSQHEQHLVLERCDWITKAHATCRPPPYGNFTYDPLVLAAPSMDDVSIGLTNSIATTPDLFPHATTIMSTEHVSFDADPSSLVGRKFSHSAAHETIGILDFGIKLRAGQVFDVAVAGSHSARWVGSLPLPQVKELLIDCIAVV</sequence>
<dbReference type="EMBL" id="JARJCN010000007">
    <property type="protein sequence ID" value="KAJ7099541.1"/>
    <property type="molecule type" value="Genomic_DNA"/>
</dbReference>